<gene>
    <name evidence="1" type="ORF">MENTE1834_LOCUS6020</name>
</gene>
<proteinExistence type="predicted"/>
<dbReference type="EMBL" id="CAVMJV010000004">
    <property type="protein sequence ID" value="CAK5026215.1"/>
    <property type="molecule type" value="Genomic_DNA"/>
</dbReference>
<comment type="caution">
    <text evidence="1">The sequence shown here is derived from an EMBL/GenBank/DDBJ whole genome shotgun (WGS) entry which is preliminary data.</text>
</comment>
<accession>A0ACB0Y162</accession>
<organism evidence="1 2">
    <name type="scientific">Meloidogyne enterolobii</name>
    <name type="common">Root-knot nematode worm</name>
    <name type="synonym">Meloidogyne mayaguensis</name>
    <dbReference type="NCBI Taxonomy" id="390850"/>
    <lineage>
        <taxon>Eukaryota</taxon>
        <taxon>Metazoa</taxon>
        <taxon>Ecdysozoa</taxon>
        <taxon>Nematoda</taxon>
        <taxon>Chromadorea</taxon>
        <taxon>Rhabditida</taxon>
        <taxon>Tylenchina</taxon>
        <taxon>Tylenchomorpha</taxon>
        <taxon>Tylenchoidea</taxon>
        <taxon>Meloidogynidae</taxon>
        <taxon>Meloidogyninae</taxon>
        <taxon>Meloidogyne</taxon>
    </lineage>
</organism>
<keyword evidence="2" id="KW-1185">Reference proteome</keyword>
<dbReference type="Proteomes" id="UP001497535">
    <property type="component" value="Unassembled WGS sequence"/>
</dbReference>
<evidence type="ECO:0000313" key="2">
    <source>
        <dbReference type="Proteomes" id="UP001497535"/>
    </source>
</evidence>
<name>A0ACB0Y162_MELEN</name>
<evidence type="ECO:0000313" key="1">
    <source>
        <dbReference type="EMBL" id="CAK5026215.1"/>
    </source>
</evidence>
<sequence length="78" mass="8500">MACLLLNFDLRALILFLSGQSSVETLNFLKNFLISKDPSVPSKSGIVSNRRFSMFASDAFSETRLGFCSNGCIVGMKG</sequence>
<reference evidence="1" key="1">
    <citation type="submission" date="2023-11" db="EMBL/GenBank/DDBJ databases">
        <authorList>
            <person name="Poullet M."/>
        </authorList>
    </citation>
    <scope>NUCLEOTIDE SEQUENCE</scope>
    <source>
        <strain evidence="1">E1834</strain>
    </source>
</reference>
<protein>
    <submittedName>
        <fullName evidence="1">Uncharacterized protein</fullName>
    </submittedName>
</protein>